<dbReference type="InterPro" id="IPR050445">
    <property type="entry name" value="Bact_polysacc_biosynth/exp"/>
</dbReference>
<dbReference type="FunFam" id="3.40.50.300:FF:000527">
    <property type="entry name" value="Tyrosine-protein kinase etk"/>
    <property type="match status" value="1"/>
</dbReference>
<evidence type="ECO:0000256" key="10">
    <source>
        <dbReference type="ARBA" id="ARBA00022777"/>
    </source>
</evidence>
<feature type="transmembrane region" description="Helical" evidence="16">
    <location>
        <begin position="29"/>
        <end position="51"/>
    </location>
</feature>
<dbReference type="GO" id="GO:0005886">
    <property type="term" value="C:plasma membrane"/>
    <property type="evidence" value="ECO:0007669"/>
    <property type="project" value="UniProtKB-SubCell"/>
</dbReference>
<dbReference type="CDD" id="cd05387">
    <property type="entry name" value="BY-kinase"/>
    <property type="match status" value="1"/>
</dbReference>
<sequence>MKENENSYNNNMSELDEEKVNYQEILFKYIIHWPWFIASVLACLIGAWVYLHFQTPVYQVSASIMIKNDKKNGGGNTADLESLGLGGVITSTQSIDNEIEVLRSKTILKEVVNNLELYITYYDEDEFPKKELYKTSPVIVNLTAQEADKLPNVALVDMKLSPEGGLDVNLKIGLNEYNKHFDKLPAVLPTDAGTFGFTLKDSLSNGKIVGQSAVRNISAVVSQPFGVAKGYQWALEIAPTSKTTSVAVVSLMNTNIQRGQDFINKLMEMYNRNTNNDKNEVAEKTREFINERIKIIDEELGTTEDKLEAFKRNAGLTDISSDAQLAVSGNAEYERKRVENGTQINLVRDLNKYINNPLNEYEVLPSNIGLSDNGLTTQIDRYNELIIERKRLLRTSTESNPMIVNLDTSIRAMKANVKAAIDGTLQGLLIVKADLDRESSRFSRRISDAPGQERQYVSIARQQEIKAGLYLMLLQKREENAITLAATANNAKIIDEPAAEGGPVSPKPRMIYLIALMVGVGLPIGIIFLISLTKFKIEGRGDVEKLTSLPIVGDVPLTEAVNGSIAVFENQNTLMSETFRNVRTNIQFMLENDQKVILVTSTVSGEGKSFISSNLAISFSLLGKKVVIVGLDIRKPGLNKVFNIHRKEQGITQYLSNPEKNLMDFVQASDISKNLYILPGGTVPPNPTELLARDGLDKAIETLKKNFDYVILDTAPVGMVTDTLLVGRVVDLSVYVCRADYTRKAEFTLINELANSNKLPNLCTVINGLDLQKKKYGYYYGYGKYGKYYGYGKRYGYGYGYGETHHGGKGERTEE</sequence>
<dbReference type="PANTHER" id="PTHR32309">
    <property type="entry name" value="TYROSINE-PROTEIN KINASE"/>
    <property type="match status" value="1"/>
</dbReference>
<evidence type="ECO:0000256" key="13">
    <source>
        <dbReference type="ARBA" id="ARBA00023136"/>
    </source>
</evidence>
<keyword evidence="12 16" id="KW-1133">Transmembrane helix</keyword>
<keyword evidence="9" id="KW-0547">Nucleotide-binding</keyword>
<dbReference type="Gene3D" id="3.40.50.300">
    <property type="entry name" value="P-loop containing nucleotide triphosphate hydrolases"/>
    <property type="match status" value="1"/>
</dbReference>
<evidence type="ECO:0000256" key="7">
    <source>
        <dbReference type="ARBA" id="ARBA00022679"/>
    </source>
</evidence>
<evidence type="ECO:0000256" key="1">
    <source>
        <dbReference type="ARBA" id="ARBA00004429"/>
    </source>
</evidence>
<dbReference type="Pfam" id="PF02706">
    <property type="entry name" value="Wzz"/>
    <property type="match status" value="1"/>
</dbReference>
<dbReference type="InterPro" id="IPR003856">
    <property type="entry name" value="LPS_length_determ_N"/>
</dbReference>
<evidence type="ECO:0000259" key="19">
    <source>
        <dbReference type="Pfam" id="PF13807"/>
    </source>
</evidence>
<keyword evidence="13 16" id="KW-0472">Membrane</keyword>
<reference evidence="20 21" key="1">
    <citation type="submission" date="2016-10" db="EMBL/GenBank/DDBJ databases">
        <authorList>
            <person name="de Groot N.N."/>
        </authorList>
    </citation>
    <scope>NUCLEOTIDE SEQUENCE [LARGE SCALE GENOMIC DNA]</scope>
    <source>
        <strain evidence="20 21">NLAE-zl-G339</strain>
    </source>
</reference>
<dbReference type="RefSeq" id="WP_074708488.1">
    <property type="nucleotide sequence ID" value="NZ_FNRP01000037.1"/>
</dbReference>
<evidence type="ECO:0000256" key="6">
    <source>
        <dbReference type="ARBA" id="ARBA00022519"/>
    </source>
</evidence>
<dbReference type="InterPro" id="IPR027417">
    <property type="entry name" value="P-loop_NTPase"/>
</dbReference>
<keyword evidence="6" id="KW-0997">Cell inner membrane</keyword>
<dbReference type="GO" id="GO:0042802">
    <property type="term" value="F:identical protein binding"/>
    <property type="evidence" value="ECO:0007669"/>
    <property type="project" value="UniProtKB-ARBA"/>
</dbReference>
<dbReference type="EMBL" id="FNRP01000037">
    <property type="protein sequence ID" value="SEB13992.1"/>
    <property type="molecule type" value="Genomic_DNA"/>
</dbReference>
<dbReference type="Pfam" id="PF13807">
    <property type="entry name" value="GNVR"/>
    <property type="match status" value="1"/>
</dbReference>
<keyword evidence="7" id="KW-0808">Transferase</keyword>
<evidence type="ECO:0000256" key="3">
    <source>
        <dbReference type="ARBA" id="ARBA00008883"/>
    </source>
</evidence>
<dbReference type="InterPro" id="IPR025669">
    <property type="entry name" value="AAA_dom"/>
</dbReference>
<evidence type="ECO:0000256" key="8">
    <source>
        <dbReference type="ARBA" id="ARBA00022692"/>
    </source>
</evidence>
<dbReference type="InterPro" id="IPR032807">
    <property type="entry name" value="GNVR"/>
</dbReference>
<keyword evidence="8 16" id="KW-0812">Transmembrane</keyword>
<keyword evidence="11" id="KW-0067">ATP-binding</keyword>
<evidence type="ECO:0000259" key="17">
    <source>
        <dbReference type="Pfam" id="PF02706"/>
    </source>
</evidence>
<dbReference type="InterPro" id="IPR005702">
    <property type="entry name" value="Wzc-like_C"/>
</dbReference>
<keyword evidence="5" id="KW-1003">Cell membrane</keyword>
<evidence type="ECO:0000313" key="20">
    <source>
        <dbReference type="EMBL" id="SEB13992.1"/>
    </source>
</evidence>
<comment type="similarity">
    <text evidence="2">Belongs to the CpsD/CapB family.</text>
</comment>
<evidence type="ECO:0000256" key="5">
    <source>
        <dbReference type="ARBA" id="ARBA00022475"/>
    </source>
</evidence>
<evidence type="ECO:0000256" key="12">
    <source>
        <dbReference type="ARBA" id="ARBA00022989"/>
    </source>
</evidence>
<accession>A0A1H4GZ28</accession>
<evidence type="ECO:0000256" key="11">
    <source>
        <dbReference type="ARBA" id="ARBA00022840"/>
    </source>
</evidence>
<evidence type="ECO:0000256" key="2">
    <source>
        <dbReference type="ARBA" id="ARBA00007316"/>
    </source>
</evidence>
<feature type="domain" description="Polysaccharide chain length determinant N-terminal" evidence="17">
    <location>
        <begin position="24"/>
        <end position="115"/>
    </location>
</feature>
<feature type="domain" description="Tyrosine-protein kinase G-rich" evidence="19">
    <location>
        <begin position="453"/>
        <end position="529"/>
    </location>
</feature>
<evidence type="ECO:0000259" key="18">
    <source>
        <dbReference type="Pfam" id="PF13614"/>
    </source>
</evidence>
<evidence type="ECO:0000256" key="16">
    <source>
        <dbReference type="SAM" id="Phobius"/>
    </source>
</evidence>
<evidence type="ECO:0000256" key="15">
    <source>
        <dbReference type="ARBA" id="ARBA00051245"/>
    </source>
</evidence>
<comment type="catalytic activity">
    <reaction evidence="15">
        <text>L-tyrosyl-[protein] + ATP = O-phospho-L-tyrosyl-[protein] + ADP + H(+)</text>
        <dbReference type="Rhea" id="RHEA:10596"/>
        <dbReference type="Rhea" id="RHEA-COMP:10136"/>
        <dbReference type="Rhea" id="RHEA-COMP:20101"/>
        <dbReference type="ChEBI" id="CHEBI:15378"/>
        <dbReference type="ChEBI" id="CHEBI:30616"/>
        <dbReference type="ChEBI" id="CHEBI:46858"/>
        <dbReference type="ChEBI" id="CHEBI:61978"/>
        <dbReference type="ChEBI" id="CHEBI:456216"/>
        <dbReference type="EC" id="2.7.10.2"/>
    </reaction>
</comment>
<keyword evidence="14" id="KW-0829">Tyrosine-protein kinase</keyword>
<evidence type="ECO:0000313" key="21">
    <source>
        <dbReference type="Proteomes" id="UP000183040"/>
    </source>
</evidence>
<dbReference type="EC" id="2.7.10.2" evidence="4"/>
<comment type="subcellular location">
    <subcellularLocation>
        <location evidence="1">Cell inner membrane</location>
        <topology evidence="1">Multi-pass membrane protein</topology>
    </subcellularLocation>
</comment>
<dbReference type="GO" id="GO:0005524">
    <property type="term" value="F:ATP binding"/>
    <property type="evidence" value="ECO:0007669"/>
    <property type="project" value="UniProtKB-KW"/>
</dbReference>
<dbReference type="Pfam" id="PF13614">
    <property type="entry name" value="AAA_31"/>
    <property type="match status" value="1"/>
</dbReference>
<protein>
    <recommendedName>
        <fullName evidence="4">non-specific protein-tyrosine kinase</fullName>
        <ecNumber evidence="4">2.7.10.2</ecNumber>
    </recommendedName>
</protein>
<organism evidence="20 21">
    <name type="scientific">Bacteroides xylanisolvens</name>
    <dbReference type="NCBI Taxonomy" id="371601"/>
    <lineage>
        <taxon>Bacteria</taxon>
        <taxon>Pseudomonadati</taxon>
        <taxon>Bacteroidota</taxon>
        <taxon>Bacteroidia</taxon>
        <taxon>Bacteroidales</taxon>
        <taxon>Bacteroidaceae</taxon>
        <taxon>Bacteroides</taxon>
    </lineage>
</organism>
<evidence type="ECO:0000256" key="9">
    <source>
        <dbReference type="ARBA" id="ARBA00022741"/>
    </source>
</evidence>
<dbReference type="PANTHER" id="PTHR32309:SF13">
    <property type="entry name" value="FERRIC ENTEROBACTIN TRANSPORT PROTEIN FEPE"/>
    <property type="match status" value="1"/>
</dbReference>
<proteinExistence type="inferred from homology"/>
<dbReference type="GO" id="GO:0004715">
    <property type="term" value="F:non-membrane spanning protein tyrosine kinase activity"/>
    <property type="evidence" value="ECO:0007669"/>
    <property type="project" value="UniProtKB-EC"/>
</dbReference>
<dbReference type="NCBIfam" id="TIGR01007">
    <property type="entry name" value="eps_fam"/>
    <property type="match status" value="1"/>
</dbReference>
<name>A0A1H4GZ28_9BACE</name>
<dbReference type="Proteomes" id="UP000183040">
    <property type="component" value="Unassembled WGS sequence"/>
</dbReference>
<evidence type="ECO:0000256" key="4">
    <source>
        <dbReference type="ARBA" id="ARBA00011903"/>
    </source>
</evidence>
<keyword evidence="10" id="KW-0418">Kinase</keyword>
<dbReference type="SUPFAM" id="SSF52540">
    <property type="entry name" value="P-loop containing nucleoside triphosphate hydrolases"/>
    <property type="match status" value="1"/>
</dbReference>
<feature type="transmembrane region" description="Helical" evidence="16">
    <location>
        <begin position="510"/>
        <end position="530"/>
    </location>
</feature>
<comment type="similarity">
    <text evidence="3">Belongs to the etk/wzc family.</text>
</comment>
<gene>
    <name evidence="20" type="ORF">SAMN04487924_13719</name>
</gene>
<dbReference type="AlphaFoldDB" id="A0A1H4GZ28"/>
<feature type="domain" description="AAA" evidence="18">
    <location>
        <begin position="595"/>
        <end position="723"/>
    </location>
</feature>
<evidence type="ECO:0000256" key="14">
    <source>
        <dbReference type="ARBA" id="ARBA00023137"/>
    </source>
</evidence>